<feature type="domain" description="Double zinc ribbon" evidence="3">
    <location>
        <begin position="28"/>
        <end position="78"/>
    </location>
</feature>
<comment type="caution">
    <text evidence="4">The sequence shown here is derived from an EMBL/GenBank/DDBJ whole genome shotgun (WGS) entry which is preliminary data.</text>
</comment>
<dbReference type="PANTHER" id="PTHR47505">
    <property type="entry name" value="DNA UTILIZATION PROTEIN YHGH"/>
    <property type="match status" value="1"/>
</dbReference>
<dbReference type="Proteomes" id="UP000231383">
    <property type="component" value="Unassembled WGS sequence"/>
</dbReference>
<comment type="similarity">
    <text evidence="1">Belongs to the ComF/GntX family.</text>
</comment>
<organism evidence="4 5">
    <name type="scientific">Candidatus Roizmanbacteria bacterium CG_4_9_14_0_2_um_filter_39_13</name>
    <dbReference type="NCBI Taxonomy" id="1974839"/>
    <lineage>
        <taxon>Bacteria</taxon>
        <taxon>Candidatus Roizmaniibacteriota</taxon>
    </lineage>
</organism>
<dbReference type="CDD" id="cd06223">
    <property type="entry name" value="PRTases_typeI"/>
    <property type="match status" value="1"/>
</dbReference>
<name>A0A2M8EXE7_9BACT</name>
<sequence>MLLCKAYCFVADNNTVRQGCTMYTYMFFDLFFPSKCVGCGKFGKSICSLCEKNIQPIQKDVCPACFYPSKLGFAHDRCKTHTYLDGALALTQYKGVMRKIIKEAKYRLAYKIITDFLSVVPPHWYEKFKSTQILFPNMVLCPVPLHRERYNRRGFNQAEIIAKGLGKRLNIHTETILQRIKNTTPQAQQKSRAQRKLNIMNAFTAAATTKIQNKVVVLVDDLFTSGSTANEAARVLKENGADRVFLFTLAHG</sequence>
<feature type="domain" description="Phosphoribosyltransferase" evidence="2">
    <location>
        <begin position="152"/>
        <end position="249"/>
    </location>
</feature>
<dbReference type="PANTHER" id="PTHR47505:SF1">
    <property type="entry name" value="DNA UTILIZATION PROTEIN YHGH"/>
    <property type="match status" value="1"/>
</dbReference>
<dbReference type="InterPro" id="IPR000836">
    <property type="entry name" value="PRTase_dom"/>
</dbReference>
<dbReference type="Pfam" id="PF00156">
    <property type="entry name" value="Pribosyltran"/>
    <property type="match status" value="1"/>
</dbReference>
<protein>
    <recommendedName>
        <fullName evidence="6">Phosphoribosyltransferase domain-containing protein</fullName>
    </recommendedName>
</protein>
<dbReference type="SUPFAM" id="SSF53271">
    <property type="entry name" value="PRTase-like"/>
    <property type="match status" value="1"/>
</dbReference>
<evidence type="ECO:0000313" key="4">
    <source>
        <dbReference type="EMBL" id="PJC30643.1"/>
    </source>
</evidence>
<accession>A0A2M8EXE7</accession>
<evidence type="ECO:0000256" key="1">
    <source>
        <dbReference type="ARBA" id="ARBA00008007"/>
    </source>
</evidence>
<reference evidence="5" key="1">
    <citation type="submission" date="2017-09" db="EMBL/GenBank/DDBJ databases">
        <title>Depth-based differentiation of microbial function through sediment-hosted aquifers and enrichment of novel symbionts in the deep terrestrial subsurface.</title>
        <authorList>
            <person name="Probst A.J."/>
            <person name="Ladd B."/>
            <person name="Jarett J.K."/>
            <person name="Geller-Mcgrath D.E."/>
            <person name="Sieber C.M.K."/>
            <person name="Emerson J.B."/>
            <person name="Anantharaman K."/>
            <person name="Thomas B.C."/>
            <person name="Malmstrom R."/>
            <person name="Stieglmeier M."/>
            <person name="Klingl A."/>
            <person name="Woyke T."/>
            <person name="Ryan C.M."/>
            <person name="Banfield J.F."/>
        </authorList>
    </citation>
    <scope>NUCLEOTIDE SEQUENCE [LARGE SCALE GENOMIC DNA]</scope>
</reference>
<evidence type="ECO:0008006" key="6">
    <source>
        <dbReference type="Google" id="ProtNLM"/>
    </source>
</evidence>
<gene>
    <name evidence="4" type="ORF">CO051_05170</name>
</gene>
<evidence type="ECO:0000259" key="3">
    <source>
        <dbReference type="Pfam" id="PF18912"/>
    </source>
</evidence>
<dbReference type="InterPro" id="IPR044005">
    <property type="entry name" value="DZR_2"/>
</dbReference>
<dbReference type="InterPro" id="IPR051910">
    <property type="entry name" value="ComF/GntX_DNA_util-trans"/>
</dbReference>
<dbReference type="AlphaFoldDB" id="A0A2M8EXE7"/>
<dbReference type="Gene3D" id="3.40.50.2020">
    <property type="match status" value="1"/>
</dbReference>
<proteinExistence type="inferred from homology"/>
<dbReference type="EMBL" id="PFSC01000130">
    <property type="protein sequence ID" value="PJC30643.1"/>
    <property type="molecule type" value="Genomic_DNA"/>
</dbReference>
<evidence type="ECO:0000259" key="2">
    <source>
        <dbReference type="Pfam" id="PF00156"/>
    </source>
</evidence>
<dbReference type="Pfam" id="PF18912">
    <property type="entry name" value="DZR_2"/>
    <property type="match status" value="1"/>
</dbReference>
<dbReference type="InterPro" id="IPR029057">
    <property type="entry name" value="PRTase-like"/>
</dbReference>
<evidence type="ECO:0000313" key="5">
    <source>
        <dbReference type="Proteomes" id="UP000231383"/>
    </source>
</evidence>